<dbReference type="OrthoDB" id="10254560at2759"/>
<dbReference type="GO" id="GO:0000139">
    <property type="term" value="C:Golgi membrane"/>
    <property type="evidence" value="ECO:0007669"/>
    <property type="project" value="TreeGrafter"/>
</dbReference>
<evidence type="ECO:0000313" key="5">
    <source>
        <dbReference type="EMBL" id="KYR00185.1"/>
    </source>
</evidence>
<keyword evidence="2" id="KW-0472">Membrane</keyword>
<dbReference type="GO" id="GO:0034066">
    <property type="term" value="C:Ric1-Rgp1 guanyl-nucleotide exchange factor complex"/>
    <property type="evidence" value="ECO:0007669"/>
    <property type="project" value="InterPro"/>
</dbReference>
<dbReference type="SUPFAM" id="SSF69322">
    <property type="entry name" value="Tricorn protease domain 2"/>
    <property type="match status" value="1"/>
</dbReference>
<keyword evidence="6" id="KW-1185">Reference proteome</keyword>
<dbReference type="Proteomes" id="UP000076078">
    <property type="component" value="Unassembled WGS sequence"/>
</dbReference>
<feature type="region of interest" description="Disordered" evidence="3">
    <location>
        <begin position="265"/>
        <end position="297"/>
    </location>
</feature>
<evidence type="ECO:0000256" key="3">
    <source>
        <dbReference type="SAM" id="MobiDB-lite"/>
    </source>
</evidence>
<dbReference type="PANTHER" id="PTHR22746:SF10">
    <property type="entry name" value="GUANINE NUCLEOTIDE EXCHANGE FACTOR SUBUNIT RIC1"/>
    <property type="match status" value="1"/>
</dbReference>
<accession>A0A152A260</accession>
<dbReference type="InterPro" id="IPR040096">
    <property type="entry name" value="Ric1"/>
</dbReference>
<dbReference type="STRING" id="361077.A0A152A260"/>
<name>A0A152A260_TIELA</name>
<reference evidence="5 6" key="1">
    <citation type="submission" date="2015-12" db="EMBL/GenBank/DDBJ databases">
        <title>Dictyostelia acquired genes for synthesis and detection of signals that induce cell-type specialization by lateral gene transfer from prokaryotes.</title>
        <authorList>
            <person name="Gloeckner G."/>
            <person name="Schaap P."/>
        </authorList>
    </citation>
    <scope>NUCLEOTIDE SEQUENCE [LARGE SCALE GENOMIC DNA]</scope>
    <source>
        <strain evidence="5 6">TK</strain>
    </source>
</reference>
<dbReference type="OMA" id="NCLAVGW"/>
<evidence type="ECO:0000256" key="1">
    <source>
        <dbReference type="ARBA" id="ARBA00004370"/>
    </source>
</evidence>
<proteinExistence type="predicted"/>
<comment type="caution">
    <text evidence="5">The sequence shown here is derived from an EMBL/GenBank/DDBJ whole genome shotgun (WGS) entry which is preliminary data.</text>
</comment>
<dbReference type="Gene3D" id="2.130.10.10">
    <property type="entry name" value="YVTN repeat-like/Quinoprotein amine dehydrogenase"/>
    <property type="match status" value="1"/>
</dbReference>
<evidence type="ECO:0000256" key="2">
    <source>
        <dbReference type="ARBA" id="ARBA00023136"/>
    </source>
</evidence>
<dbReference type="PANTHER" id="PTHR22746">
    <property type="entry name" value="RAB6A-GEF COMPLEX PARTNER PROTEIN 1"/>
    <property type="match status" value="1"/>
</dbReference>
<feature type="region of interest" description="Disordered" evidence="3">
    <location>
        <begin position="931"/>
        <end position="962"/>
    </location>
</feature>
<dbReference type="FunCoup" id="A0A152A260">
    <property type="interactions" value="513"/>
</dbReference>
<dbReference type="GO" id="GO:0006886">
    <property type="term" value="P:intracellular protein transport"/>
    <property type="evidence" value="ECO:0007669"/>
    <property type="project" value="InterPro"/>
</dbReference>
<dbReference type="GO" id="GO:0042147">
    <property type="term" value="P:retrograde transport, endosome to Golgi"/>
    <property type="evidence" value="ECO:0007669"/>
    <property type="project" value="TreeGrafter"/>
</dbReference>
<feature type="compositionally biased region" description="Low complexity" evidence="3">
    <location>
        <begin position="945"/>
        <end position="962"/>
    </location>
</feature>
<protein>
    <recommendedName>
        <fullName evidence="4">RIC1 C-terminal alpha solenoid region domain-containing protein</fullName>
    </recommendedName>
</protein>
<dbReference type="InterPro" id="IPR009771">
    <property type="entry name" value="RIC1_C"/>
</dbReference>
<comment type="subcellular location">
    <subcellularLocation>
        <location evidence="1">Membrane</location>
    </subcellularLocation>
</comment>
<organism evidence="5 6">
    <name type="scientific">Tieghemostelium lacteum</name>
    <name type="common">Slime mold</name>
    <name type="synonym">Dictyostelium lacteum</name>
    <dbReference type="NCBI Taxonomy" id="361077"/>
    <lineage>
        <taxon>Eukaryota</taxon>
        <taxon>Amoebozoa</taxon>
        <taxon>Evosea</taxon>
        <taxon>Eumycetozoa</taxon>
        <taxon>Dictyostelia</taxon>
        <taxon>Dictyosteliales</taxon>
        <taxon>Raperosteliaceae</taxon>
        <taxon>Tieghemostelium</taxon>
    </lineage>
</organism>
<sequence>MYFTFGWPKIFYSEIQEQFIDVSHNSDSSFIAFIGPTVLSLWSGDQHRVQLGYIARSDESINKFGKNQKLIWSPDSSSIAIVMDTGLDIMNFKLYKDNHSPYLQNDKKKMIIKFWSSFKPSTLGALCITSSHDYIFIFTKEGYLVKSSWTGELISQFPLDIVPFDDDEQGHTIQRDKLVVKSVFYNTTFSMFGLIFESGGAAILKKKSKDQLRGYWLCHENAVSISLNLKHRLAAVGLKNGDVLIYSLPGPVLLPSKYNITSPIKSPLSQNNSNNSTKNNNNNNNNMNSNSGGSSSNRGSIEGCKYLRTFSLLQFREITPDAIGPISMMKWTHDENCLAVGWKNRGFCLWSVYGCKLTCTIPQMNDISFSNRYLEPCKEGVLAFSWGPESYHLVLLSNGNENGEFFQFTFLKASTSSNPNLNHCERVILQTEDRLMLLNYKGKELGDIRWKHLQIPSGYLNDNWPIRHIALSRDRNQYAVAGRRGVILYNSLSKRWKMFGDRNQEQEIESHGLVWFKHTIVVANLNSSTKKFEFLFYTKQHLDNSSLLYQGNPLPPNQIPILIDCNDVHLAVLTNLSFFYLFKIKEITTVNPNNPSSSTSKIQLQLINLLSMAVPSPPLSISLLSTHIQKQPQSPNQNQQQQHLGVYCLILYASGSLCLSNAENSIQLEMSRDIEQYWFTNIYTRQDKDTSSSGNTLWAYGQSGIQVWFPFSSDEITSNKNLSNRSLSFDNEVYPIGFLNELGVIVGLSQGISYNSCSAYPNYEIHIKTHPFLHSILKHLLERGGVEKAWNLSSRFYTIPHFTHSLELLLHETISEDDKILPSQKLENVVNFLKKFPQFPEVSMRSARKIDATLWQGLFNNIGDPVQLYQKCLSNGKIEIAASYLKILQSLIGYDFSRKCAIELLEIGLDFDNIDLAGDLARFLHTTYSEEEEEKEMQKEKEGFSPTSSNSSATSASHTSSGSRIIKQMDSILKNYASKLLKSKLMRNFLLFSRKTMTETSYWLTSEKRSTILRTVEDLDMALNSIHVQFYINLPLDPIISFSPTSILIALTSSPAPSPTTSNNNLVTSITNNSNNISIGGEEENIEHDEDQQMKIPFPLSSSHSLPMIPGSRSFESLHQLHGLSIKDSDGGMALKPISEQFSSSSPTMVTKDEMIESLKSRITNTPIIENLDMNHSPFNSGVSGGLTRSNTIYSFKSHQFMYAPTITSNNDFNDPLFLKDSIDSSMDDLYYLLQELTNAGCYEWVLVIATVLLNTTLISKTLKRIPNIYENYCKMLSHQKPIGYTHLLKFVEEAVYPILHMSPSEMLQQMKNL</sequence>
<feature type="domain" description="RIC1 C-terminal alpha solenoid region" evidence="4">
    <location>
        <begin position="774"/>
        <end position="939"/>
    </location>
</feature>
<dbReference type="Pfam" id="PF25440">
    <property type="entry name" value="Beta-prop_RIC1_2nd"/>
    <property type="match status" value="1"/>
</dbReference>
<feature type="compositionally biased region" description="Low complexity" evidence="3">
    <location>
        <begin position="269"/>
        <end position="297"/>
    </location>
</feature>
<evidence type="ECO:0000313" key="6">
    <source>
        <dbReference type="Proteomes" id="UP000076078"/>
    </source>
</evidence>
<dbReference type="InterPro" id="IPR015943">
    <property type="entry name" value="WD40/YVTN_repeat-like_dom_sf"/>
</dbReference>
<dbReference type="GO" id="GO:0005829">
    <property type="term" value="C:cytosol"/>
    <property type="evidence" value="ECO:0007669"/>
    <property type="project" value="TreeGrafter"/>
</dbReference>
<dbReference type="EMBL" id="LODT01000016">
    <property type="protein sequence ID" value="KYR00185.1"/>
    <property type="molecule type" value="Genomic_DNA"/>
</dbReference>
<dbReference type="Pfam" id="PF07064">
    <property type="entry name" value="RIC1"/>
    <property type="match status" value="1"/>
</dbReference>
<dbReference type="InParanoid" id="A0A152A260"/>
<evidence type="ECO:0000259" key="4">
    <source>
        <dbReference type="Pfam" id="PF07064"/>
    </source>
</evidence>
<gene>
    <name evidence="5" type="ORF">DLAC_03341</name>
</gene>